<evidence type="ECO:0000256" key="2">
    <source>
        <dbReference type="SAM" id="SignalP"/>
    </source>
</evidence>
<feature type="region of interest" description="Disordered" evidence="1">
    <location>
        <begin position="360"/>
        <end position="380"/>
    </location>
</feature>
<keyword evidence="5" id="KW-1185">Reference proteome</keyword>
<proteinExistence type="predicted"/>
<organism evidence="4 5">
    <name type="scientific">Taxus chinensis</name>
    <name type="common">Chinese yew</name>
    <name type="synonym">Taxus wallichiana var. chinensis</name>
    <dbReference type="NCBI Taxonomy" id="29808"/>
    <lineage>
        <taxon>Eukaryota</taxon>
        <taxon>Viridiplantae</taxon>
        <taxon>Streptophyta</taxon>
        <taxon>Embryophyta</taxon>
        <taxon>Tracheophyta</taxon>
        <taxon>Spermatophyta</taxon>
        <taxon>Pinopsida</taxon>
        <taxon>Pinidae</taxon>
        <taxon>Conifers II</taxon>
        <taxon>Cupressales</taxon>
        <taxon>Taxaceae</taxon>
        <taxon>Taxus</taxon>
    </lineage>
</organism>
<dbReference type="Pfam" id="PF23472">
    <property type="entry name" value="LysM2_CERK1_LYK3_4_5"/>
    <property type="match status" value="1"/>
</dbReference>
<evidence type="ECO:0000313" key="4">
    <source>
        <dbReference type="EMBL" id="KAH9313556.1"/>
    </source>
</evidence>
<protein>
    <recommendedName>
        <fullName evidence="3">LysM domain-containing protein</fullName>
    </recommendedName>
</protein>
<dbReference type="CDD" id="cd00118">
    <property type="entry name" value="LysM"/>
    <property type="match status" value="2"/>
</dbReference>
<dbReference type="InterPro" id="IPR056562">
    <property type="entry name" value="LysM2_CERK1_LYK3_4_5"/>
</dbReference>
<feature type="signal peptide" evidence="2">
    <location>
        <begin position="1"/>
        <end position="32"/>
    </location>
</feature>
<feature type="compositionally biased region" description="Polar residues" evidence="1">
    <location>
        <begin position="360"/>
        <end position="369"/>
    </location>
</feature>
<keyword evidence="2" id="KW-0732">Signal</keyword>
<accession>A0AA38G0G4</accession>
<dbReference type="PROSITE" id="PS51782">
    <property type="entry name" value="LYSM"/>
    <property type="match status" value="2"/>
</dbReference>
<dbReference type="SMART" id="SM00257">
    <property type="entry name" value="LysM"/>
    <property type="match status" value="2"/>
</dbReference>
<dbReference type="Gene3D" id="3.10.350.10">
    <property type="entry name" value="LysM domain"/>
    <property type="match status" value="2"/>
</dbReference>
<feature type="domain" description="LysM" evidence="3">
    <location>
        <begin position="181"/>
        <end position="224"/>
    </location>
</feature>
<dbReference type="AlphaFoldDB" id="A0AA38G0G4"/>
<comment type="caution">
    <text evidence="4">The sequence shown here is derived from an EMBL/GenBank/DDBJ whole genome shotgun (WGS) entry which is preliminary data.</text>
</comment>
<feature type="non-terminal residue" evidence="4">
    <location>
        <position position="1"/>
    </location>
</feature>
<evidence type="ECO:0000256" key="1">
    <source>
        <dbReference type="SAM" id="MobiDB-lite"/>
    </source>
</evidence>
<gene>
    <name evidence="4" type="ORF">KI387_022183</name>
</gene>
<dbReference type="InterPro" id="IPR018392">
    <property type="entry name" value="LysM"/>
</dbReference>
<dbReference type="PANTHER" id="PTHR33734">
    <property type="entry name" value="LYSM DOMAIN-CONTAINING GPI-ANCHORED PROTEIN 2"/>
    <property type="match status" value="1"/>
</dbReference>
<evidence type="ECO:0000313" key="5">
    <source>
        <dbReference type="Proteomes" id="UP000824469"/>
    </source>
</evidence>
<feature type="chain" id="PRO_5041217575" description="LysM domain-containing protein" evidence="2">
    <location>
        <begin position="33"/>
        <end position="380"/>
    </location>
</feature>
<name>A0AA38G0G4_TAXCH</name>
<feature type="domain" description="LysM" evidence="3">
    <location>
        <begin position="115"/>
        <end position="162"/>
    </location>
</feature>
<dbReference type="EMBL" id="JAHRHJ020000005">
    <property type="protein sequence ID" value="KAH9313556.1"/>
    <property type="molecule type" value="Genomic_DNA"/>
</dbReference>
<sequence length="380" mass="39322">MGLCFNGISRITPCCFLFIVVFIFDGNVQVLSKSTIEPCDGADTCNAMVGYNLPTDLKIAEVASRFQVDPVALLGANGIDVSYQDIENQILPEKYFVRVPITCNCVNGIRKCKSVSYKVRAADTLYTIANSVFGGLVTSEQVRVANSIGDPNLIDLGQTLTIPLPCSCFNGTDNGLPAIYLSYVVQPGDTLSGLGIKYGTTVTDLMTVNALGTSAIKAGDIIALPLAACSSSISKYSSDAGLLVANGSYTITASHCVQCSCGPGDLNLYCAPAPLAASCSSMQCKNSDLSIGNTTARPTAGGCNVTTCSYGGLLNGTILTFLSNALQPRCPGIHVMPNFTRPPSTLTSIAPSPAVLSVPKSSTHGSSSILGGLAPANGPT</sequence>
<dbReference type="InterPro" id="IPR036779">
    <property type="entry name" value="LysM_dom_sf"/>
</dbReference>
<reference evidence="4 5" key="1">
    <citation type="journal article" date="2021" name="Nat. Plants">
        <title>The Taxus genome provides insights into paclitaxel biosynthesis.</title>
        <authorList>
            <person name="Xiong X."/>
            <person name="Gou J."/>
            <person name="Liao Q."/>
            <person name="Li Y."/>
            <person name="Zhou Q."/>
            <person name="Bi G."/>
            <person name="Li C."/>
            <person name="Du R."/>
            <person name="Wang X."/>
            <person name="Sun T."/>
            <person name="Guo L."/>
            <person name="Liang H."/>
            <person name="Lu P."/>
            <person name="Wu Y."/>
            <person name="Zhang Z."/>
            <person name="Ro D.K."/>
            <person name="Shang Y."/>
            <person name="Huang S."/>
            <person name="Yan J."/>
        </authorList>
    </citation>
    <scope>NUCLEOTIDE SEQUENCE [LARGE SCALE GENOMIC DNA]</scope>
    <source>
        <strain evidence="4">Ta-2019</strain>
    </source>
</reference>
<evidence type="ECO:0000259" key="3">
    <source>
        <dbReference type="PROSITE" id="PS51782"/>
    </source>
</evidence>
<dbReference type="Pfam" id="PF01476">
    <property type="entry name" value="LysM"/>
    <property type="match status" value="1"/>
</dbReference>
<dbReference type="OMA" id="VPKELMY"/>
<dbReference type="PANTHER" id="PTHR33734:SF35">
    <property type="entry name" value="LYSM DOMAIN-CONTAINING GPI-ANCHORED PROTEIN 1"/>
    <property type="match status" value="1"/>
</dbReference>
<dbReference type="SUPFAM" id="SSF54106">
    <property type="entry name" value="LysM domain"/>
    <property type="match status" value="2"/>
</dbReference>
<dbReference type="Proteomes" id="UP000824469">
    <property type="component" value="Unassembled WGS sequence"/>
</dbReference>